<comment type="caution">
    <text evidence="8">The sequence shown here is derived from an EMBL/GenBank/DDBJ whole genome shotgun (WGS) entry which is preliminary data.</text>
</comment>
<evidence type="ECO:0000256" key="6">
    <source>
        <dbReference type="ARBA" id="ARBA00093785"/>
    </source>
</evidence>
<organism evidence="8 9">
    <name type="scientific">Clostridium thermopalmarium DSM 5974</name>
    <dbReference type="NCBI Taxonomy" id="1121340"/>
    <lineage>
        <taxon>Bacteria</taxon>
        <taxon>Bacillati</taxon>
        <taxon>Bacillota</taxon>
        <taxon>Clostridia</taxon>
        <taxon>Eubacteriales</taxon>
        <taxon>Clostridiaceae</taxon>
        <taxon>Clostridium</taxon>
    </lineage>
</organism>
<comment type="function">
    <text evidence="5">May act as an export chaperone for the filament capping protein FliD.</text>
</comment>
<comment type="subcellular location">
    <subcellularLocation>
        <location evidence="1">Cytoplasm</location>
        <location evidence="1">Cytosol</location>
    </subcellularLocation>
</comment>
<proteinExistence type="inferred from homology"/>
<name>A0A2T0AX32_9CLOT</name>
<keyword evidence="4" id="KW-0143">Chaperone</keyword>
<keyword evidence="2" id="KW-0963">Cytoplasm</keyword>
<keyword evidence="8" id="KW-0969">Cilium</keyword>
<comment type="similarity">
    <text evidence="6">Belongs to the bacillales FliT family.</text>
</comment>
<evidence type="ECO:0000313" key="9">
    <source>
        <dbReference type="Proteomes" id="UP000239614"/>
    </source>
</evidence>
<sequence length="112" mass="13211">MELKDGLKEYKNITLDIISSVEKENYDALEQLMSNRQNIINTMDKLDYSKEEFIEVCKELDILMIEQKLLELIKEKRASLINNMNKLVIRNNANKSYNKIYSIGSVFFNKKI</sequence>
<dbReference type="RefSeq" id="WP_106024053.1">
    <property type="nucleotide sequence ID" value="NZ_PVXN01000011.1"/>
</dbReference>
<keyword evidence="8" id="KW-0966">Cell projection</keyword>
<reference evidence="8 9" key="1">
    <citation type="submission" date="2018-03" db="EMBL/GenBank/DDBJ databases">
        <title>Genome sequence of Clostridium thermopalmarium DSM 5974.</title>
        <authorList>
            <person name="Poehlein A."/>
            <person name="Daniel R."/>
        </authorList>
    </citation>
    <scope>NUCLEOTIDE SEQUENCE [LARGE SCALE GENOMIC DNA]</scope>
    <source>
        <strain evidence="8 9">DSM 5974</strain>
    </source>
</reference>
<dbReference type="Proteomes" id="UP000239614">
    <property type="component" value="Unassembled WGS sequence"/>
</dbReference>
<accession>A0A2T0AX32</accession>
<dbReference type="InterPro" id="IPR008622">
    <property type="entry name" value="FliT"/>
</dbReference>
<dbReference type="Pfam" id="PF05400">
    <property type="entry name" value="FliT"/>
    <property type="match status" value="1"/>
</dbReference>
<dbReference type="AlphaFoldDB" id="A0A2T0AX32"/>
<evidence type="ECO:0000256" key="4">
    <source>
        <dbReference type="ARBA" id="ARBA00023186"/>
    </source>
</evidence>
<keyword evidence="8" id="KW-0282">Flagellum</keyword>
<keyword evidence="3" id="KW-1005">Bacterial flagellum biogenesis</keyword>
<evidence type="ECO:0000256" key="7">
    <source>
        <dbReference type="ARBA" id="ARBA00093797"/>
    </source>
</evidence>
<keyword evidence="9" id="KW-1185">Reference proteome</keyword>
<evidence type="ECO:0000256" key="3">
    <source>
        <dbReference type="ARBA" id="ARBA00022795"/>
    </source>
</evidence>
<evidence type="ECO:0000256" key="5">
    <source>
        <dbReference type="ARBA" id="ARBA00093765"/>
    </source>
</evidence>
<dbReference type="EMBL" id="PVXN01000011">
    <property type="protein sequence ID" value="PRR75377.1"/>
    <property type="molecule type" value="Genomic_DNA"/>
</dbReference>
<evidence type="ECO:0000256" key="2">
    <source>
        <dbReference type="ARBA" id="ARBA00022490"/>
    </source>
</evidence>
<protein>
    <recommendedName>
        <fullName evidence="7">Flagellar protein FliT</fullName>
    </recommendedName>
</protein>
<gene>
    <name evidence="8" type="ORF">CPAL_05660</name>
</gene>
<evidence type="ECO:0000313" key="8">
    <source>
        <dbReference type="EMBL" id="PRR75377.1"/>
    </source>
</evidence>
<evidence type="ECO:0000256" key="1">
    <source>
        <dbReference type="ARBA" id="ARBA00004514"/>
    </source>
</evidence>